<keyword evidence="4 5" id="KW-0472">Membrane</keyword>
<gene>
    <name evidence="7" type="primary">LOC115375571</name>
</gene>
<feature type="transmembrane region" description="Helical" evidence="5">
    <location>
        <begin position="102"/>
        <end position="121"/>
    </location>
</feature>
<dbReference type="InterPro" id="IPR005828">
    <property type="entry name" value="MFS_sugar_transport-like"/>
</dbReference>
<accession>A0A667Z6Z8</accession>
<reference evidence="7" key="3">
    <citation type="submission" date="2025-09" db="UniProtKB">
        <authorList>
            <consortium name="Ensembl"/>
        </authorList>
    </citation>
    <scope>IDENTIFICATION</scope>
</reference>
<feature type="transmembrane region" description="Helical" evidence="5">
    <location>
        <begin position="431"/>
        <end position="456"/>
    </location>
</feature>
<evidence type="ECO:0000256" key="1">
    <source>
        <dbReference type="ARBA" id="ARBA00004141"/>
    </source>
</evidence>
<feature type="transmembrane region" description="Helical" evidence="5">
    <location>
        <begin position="348"/>
        <end position="367"/>
    </location>
</feature>
<keyword evidence="3 5" id="KW-1133">Transmembrane helix</keyword>
<dbReference type="Proteomes" id="UP000472263">
    <property type="component" value="Chromosome 17"/>
</dbReference>
<reference evidence="7" key="1">
    <citation type="submission" date="2019-06" db="EMBL/GenBank/DDBJ databases">
        <authorList>
            <consortium name="Wellcome Sanger Institute Data Sharing"/>
        </authorList>
    </citation>
    <scope>NUCLEOTIDE SEQUENCE [LARGE SCALE GENOMIC DNA]</scope>
</reference>
<organism evidence="7 8">
    <name type="scientific">Myripristis murdjan</name>
    <name type="common">pinecone soldierfish</name>
    <dbReference type="NCBI Taxonomy" id="586833"/>
    <lineage>
        <taxon>Eukaryota</taxon>
        <taxon>Metazoa</taxon>
        <taxon>Chordata</taxon>
        <taxon>Craniata</taxon>
        <taxon>Vertebrata</taxon>
        <taxon>Euteleostomi</taxon>
        <taxon>Actinopterygii</taxon>
        <taxon>Neopterygii</taxon>
        <taxon>Teleostei</taxon>
        <taxon>Neoteleostei</taxon>
        <taxon>Acanthomorphata</taxon>
        <taxon>Holocentriformes</taxon>
        <taxon>Holocentridae</taxon>
        <taxon>Myripristis</taxon>
    </lineage>
</organism>
<dbReference type="GO" id="GO:0022857">
    <property type="term" value="F:transmembrane transporter activity"/>
    <property type="evidence" value="ECO:0007669"/>
    <property type="project" value="InterPro"/>
</dbReference>
<feature type="transmembrane region" description="Helical" evidence="5">
    <location>
        <begin position="280"/>
        <end position="299"/>
    </location>
</feature>
<dbReference type="PROSITE" id="PS50850">
    <property type="entry name" value="MFS"/>
    <property type="match status" value="1"/>
</dbReference>
<dbReference type="Pfam" id="PF00083">
    <property type="entry name" value="Sugar_tr"/>
    <property type="match status" value="1"/>
</dbReference>
<evidence type="ECO:0000313" key="8">
    <source>
        <dbReference type="Proteomes" id="UP000472263"/>
    </source>
</evidence>
<feature type="transmembrane region" description="Helical" evidence="5">
    <location>
        <begin position="319"/>
        <end position="341"/>
    </location>
</feature>
<dbReference type="GeneTree" id="ENSGT00940000154607"/>
<proteinExistence type="predicted"/>
<dbReference type="AlphaFoldDB" id="A0A667Z6Z8"/>
<evidence type="ECO:0000256" key="4">
    <source>
        <dbReference type="ARBA" id="ARBA00023136"/>
    </source>
</evidence>
<dbReference type="InterPro" id="IPR036259">
    <property type="entry name" value="MFS_trans_sf"/>
</dbReference>
<evidence type="ECO:0000259" key="6">
    <source>
        <dbReference type="PROSITE" id="PS50850"/>
    </source>
</evidence>
<feature type="domain" description="Major facilitator superfamily (MFS) profile" evidence="6">
    <location>
        <begin position="48"/>
        <end position="461"/>
    </location>
</feature>
<feature type="transmembrane region" description="Helical" evidence="5">
    <location>
        <begin position="133"/>
        <end position="153"/>
    </location>
</feature>
<dbReference type="GO" id="GO:0016020">
    <property type="term" value="C:membrane"/>
    <property type="evidence" value="ECO:0007669"/>
    <property type="project" value="UniProtKB-SubCell"/>
</dbReference>
<dbReference type="InterPro" id="IPR020846">
    <property type="entry name" value="MFS_dom"/>
</dbReference>
<keyword evidence="8" id="KW-1185">Reference proteome</keyword>
<evidence type="ECO:0000313" key="7">
    <source>
        <dbReference type="Ensembl" id="ENSMMDP00005036027.1"/>
    </source>
</evidence>
<protein>
    <submittedName>
        <fullName evidence="7">Solute carrier family 22 member 13a</fullName>
    </submittedName>
</protein>
<evidence type="ECO:0000256" key="2">
    <source>
        <dbReference type="ARBA" id="ARBA00022692"/>
    </source>
</evidence>
<keyword evidence="2 5" id="KW-0812">Transmembrane</keyword>
<dbReference type="Ensembl" id="ENSMMDT00005036811.1">
    <property type="protein sequence ID" value="ENSMMDP00005036027.1"/>
    <property type="gene ID" value="ENSMMDG00005016889.1"/>
</dbReference>
<reference evidence="7" key="2">
    <citation type="submission" date="2025-08" db="UniProtKB">
        <authorList>
            <consortium name="Ensembl"/>
        </authorList>
    </citation>
    <scope>IDENTIFICATION</scope>
</reference>
<evidence type="ECO:0000256" key="3">
    <source>
        <dbReference type="ARBA" id="ARBA00022989"/>
    </source>
</evidence>
<dbReference type="PANTHER" id="PTHR24064">
    <property type="entry name" value="SOLUTE CARRIER FAMILY 22 MEMBER"/>
    <property type="match status" value="1"/>
</dbReference>
<feature type="transmembrane region" description="Helical" evidence="5">
    <location>
        <begin position="217"/>
        <end position="240"/>
    </location>
</feature>
<name>A0A667Z6Z8_9TELE</name>
<sequence>MAHPYSIIVFFVQSDPERHCNTDWILKAGPNLTTEEQLNLTLPREKDGSFSKCQMFVPVDWDIDTIREYGLNETTGCQSGWKYDRMLYEFDLVCGHVNLVQVAQTLLMAGILLGSLLFGPFAESFGRKRATQIPAVVMLIFTVTTGFCPNFYLYLVSQFMVGIGYGGYRLNIVLCAATEWTGVSKRSLGSCVSQLFSALGQGLLAGLIYCIRDWRLAQLVIASPLVVVALFIPESARWLIDRGRTKEAKKWIFKVASCSKTMPTLQITEKETVEKGGIRFLIRSAVLMKYFFAIAFAWFSLNVTYYCLSFNVGNFGLDVFVTQLVFGLSELPAHVLCIWLLEVLGRKILLISTLLIGGLFCIFILAVPDGNAVAVTALATMGRFFMNWAGSICNVYVQELFPTCVRQTTSGLGNIASRIGGLLAPLLNMLAVYHGAIPTIVFSSLSLVSGALIFLLPETMRKELPDSAQEYTLLIIGSPNFVSI</sequence>
<dbReference type="SUPFAM" id="SSF103473">
    <property type="entry name" value="MFS general substrate transporter"/>
    <property type="match status" value="1"/>
</dbReference>
<evidence type="ECO:0000256" key="5">
    <source>
        <dbReference type="SAM" id="Phobius"/>
    </source>
</evidence>
<dbReference type="Gene3D" id="1.20.1250.20">
    <property type="entry name" value="MFS general substrate transporter like domains"/>
    <property type="match status" value="1"/>
</dbReference>
<comment type="subcellular location">
    <subcellularLocation>
        <location evidence="1">Membrane</location>
        <topology evidence="1">Multi-pass membrane protein</topology>
    </subcellularLocation>
</comment>